<comment type="caution">
    <text evidence="4">The sequence shown here is derived from an EMBL/GenBank/DDBJ whole genome shotgun (WGS) entry which is preliminary data.</text>
</comment>
<dbReference type="EMBL" id="RCDB01000003">
    <property type="protein sequence ID" value="RLK47395.1"/>
    <property type="molecule type" value="Genomic_DNA"/>
</dbReference>
<dbReference type="Proteomes" id="UP000273158">
    <property type="component" value="Unassembled WGS sequence"/>
</dbReference>
<evidence type="ECO:0000256" key="2">
    <source>
        <dbReference type="SAM" id="Phobius"/>
    </source>
</evidence>
<keyword evidence="2" id="KW-0812">Transmembrane</keyword>
<dbReference type="Gene3D" id="3.30.70.2390">
    <property type="match status" value="1"/>
</dbReference>
<sequence>MPPTDAPTDRFDDLPAGSSRVGAHRAENPRMRGGIVVLWSVVAIIVIVAVGIVGTLLATGKIALSPVETATPTPTESIEPVVDTSYPVLVLNATAQDGLGGQVRDQIIAAGWPEESVNSGEAGSQDFQHTTVYYGNAADLPAALGLAENVLGGARTELSQAYQPADDPNTADVDESQEKQLVVVIGADWGPGGVATPAP</sequence>
<dbReference type="Pfam" id="PF13399">
    <property type="entry name" value="LytR_C"/>
    <property type="match status" value="1"/>
</dbReference>
<dbReference type="AlphaFoldDB" id="A0A498BUM1"/>
<protein>
    <submittedName>
        <fullName evidence="4">LytR cell envelope-related transcriptional attenuator</fullName>
    </submittedName>
</protein>
<reference evidence="4 5" key="1">
    <citation type="journal article" date="2015" name="Stand. Genomic Sci.">
        <title>Genomic Encyclopedia of Bacterial and Archaeal Type Strains, Phase III: the genomes of soil and plant-associated and newly described type strains.</title>
        <authorList>
            <person name="Whitman W.B."/>
            <person name="Woyke T."/>
            <person name="Klenk H.P."/>
            <person name="Zhou Y."/>
            <person name="Lilburn T.G."/>
            <person name="Beck B.J."/>
            <person name="De Vos P."/>
            <person name="Vandamme P."/>
            <person name="Eisen J.A."/>
            <person name="Garrity G."/>
            <person name="Hugenholtz P."/>
            <person name="Kyrpides N.C."/>
        </authorList>
    </citation>
    <scope>NUCLEOTIDE SEQUENCE [LARGE SCALE GENOMIC DNA]</scope>
    <source>
        <strain evidence="4 5">S2T63</strain>
    </source>
</reference>
<gene>
    <name evidence="4" type="ORF">C7474_1972</name>
</gene>
<evidence type="ECO:0000313" key="4">
    <source>
        <dbReference type="EMBL" id="RLK47395.1"/>
    </source>
</evidence>
<name>A0A498BUM1_9MICO</name>
<accession>A0A498BUM1</accession>
<feature type="transmembrane region" description="Helical" evidence="2">
    <location>
        <begin position="35"/>
        <end position="58"/>
    </location>
</feature>
<feature type="domain" description="LytR/CpsA/Psr regulator C-terminal" evidence="3">
    <location>
        <begin position="86"/>
        <end position="189"/>
    </location>
</feature>
<evidence type="ECO:0000259" key="3">
    <source>
        <dbReference type="Pfam" id="PF13399"/>
    </source>
</evidence>
<evidence type="ECO:0000313" key="5">
    <source>
        <dbReference type="Proteomes" id="UP000273158"/>
    </source>
</evidence>
<dbReference type="RefSeq" id="WP_241965200.1">
    <property type="nucleotide sequence ID" value="NZ_RCDB01000003.1"/>
</dbReference>
<keyword evidence="5" id="KW-1185">Reference proteome</keyword>
<proteinExistence type="predicted"/>
<evidence type="ECO:0000256" key="1">
    <source>
        <dbReference type="SAM" id="MobiDB-lite"/>
    </source>
</evidence>
<keyword evidence="2" id="KW-0472">Membrane</keyword>
<keyword evidence="2" id="KW-1133">Transmembrane helix</keyword>
<dbReference type="InterPro" id="IPR027381">
    <property type="entry name" value="LytR/CpsA/Psr_C"/>
</dbReference>
<feature type="region of interest" description="Disordered" evidence="1">
    <location>
        <begin position="1"/>
        <end position="25"/>
    </location>
</feature>
<organism evidence="4 5">
    <name type="scientific">Microbacterium telephonicum</name>
    <dbReference type="NCBI Taxonomy" id="1714841"/>
    <lineage>
        <taxon>Bacteria</taxon>
        <taxon>Bacillati</taxon>
        <taxon>Actinomycetota</taxon>
        <taxon>Actinomycetes</taxon>
        <taxon>Micrococcales</taxon>
        <taxon>Microbacteriaceae</taxon>
        <taxon>Microbacterium</taxon>
    </lineage>
</organism>